<protein>
    <recommendedName>
        <fullName evidence="1">DEPDC5 C-terminal domain-containing protein</fullName>
    </recommendedName>
</protein>
<evidence type="ECO:0000259" key="1">
    <source>
        <dbReference type="Pfam" id="PF19418"/>
    </source>
</evidence>
<dbReference type="GO" id="GO:1990130">
    <property type="term" value="C:GATOR1 complex"/>
    <property type="evidence" value="ECO:0007669"/>
    <property type="project" value="TreeGrafter"/>
</dbReference>
<dbReference type="PANTHER" id="PTHR13179">
    <property type="entry name" value="DEP DOMAIN CONTAINING PROTEIN 5"/>
    <property type="match status" value="1"/>
</dbReference>
<sequence>MYNRASTFVDIRICECATAHYHSFYNPHCLFELEIRWLVATSCILGDLITQWSQRTGTILGSKQVAFHLVPIPCDPFAECDALRGPIYIKLNSSFLHDKLAHLPEKSQIHRINIFQELFLKRYGFIQNACVSYEDEKVYYVHISGGMLVYIISDVYNVHYNSQTTRIIRYGSTTDNQLSPLDCGFYWCWNFCLGKKWRSSQTGEEKYQDIMLADFRAFCDNENNRLFNF</sequence>
<gene>
    <name evidence="2" type="ORF">JBS370_LOCUS15580</name>
</gene>
<reference evidence="2" key="1">
    <citation type="submission" date="2021-02" db="EMBL/GenBank/DDBJ databases">
        <authorList>
            <person name="Nowell W R."/>
        </authorList>
    </citation>
    <scope>NUCLEOTIDE SEQUENCE</scope>
</reference>
<evidence type="ECO:0000313" key="3">
    <source>
        <dbReference type="Proteomes" id="UP000663836"/>
    </source>
</evidence>
<comment type="caution">
    <text evidence="2">The sequence shown here is derived from an EMBL/GenBank/DDBJ whole genome shotgun (WGS) entry which is preliminary data.</text>
</comment>
<dbReference type="InterPro" id="IPR045838">
    <property type="entry name" value="DEPDC5_CTD"/>
</dbReference>
<dbReference type="Pfam" id="PF19418">
    <property type="entry name" value="DEPDC5_CTD"/>
    <property type="match status" value="1"/>
</dbReference>
<dbReference type="AlphaFoldDB" id="A0A819BM86"/>
<dbReference type="GO" id="GO:0005096">
    <property type="term" value="F:GTPase activator activity"/>
    <property type="evidence" value="ECO:0007669"/>
    <property type="project" value="InterPro"/>
</dbReference>
<dbReference type="EMBL" id="CAJOBD010001501">
    <property type="protein sequence ID" value="CAF3805987.1"/>
    <property type="molecule type" value="Genomic_DNA"/>
</dbReference>
<feature type="domain" description="DEPDC5 C-terminal" evidence="1">
    <location>
        <begin position="15"/>
        <end position="224"/>
    </location>
</feature>
<dbReference type="Proteomes" id="UP000663836">
    <property type="component" value="Unassembled WGS sequence"/>
</dbReference>
<dbReference type="GO" id="GO:0010508">
    <property type="term" value="P:positive regulation of autophagy"/>
    <property type="evidence" value="ECO:0007669"/>
    <property type="project" value="TreeGrafter"/>
</dbReference>
<accession>A0A819BM86</accession>
<proteinExistence type="predicted"/>
<dbReference type="InterPro" id="IPR027244">
    <property type="entry name" value="IML1"/>
</dbReference>
<dbReference type="GO" id="GO:0034198">
    <property type="term" value="P:cellular response to amino acid starvation"/>
    <property type="evidence" value="ECO:0007669"/>
    <property type="project" value="TreeGrafter"/>
</dbReference>
<evidence type="ECO:0000313" key="2">
    <source>
        <dbReference type="EMBL" id="CAF3805987.1"/>
    </source>
</evidence>
<organism evidence="2 3">
    <name type="scientific">Rotaria sordida</name>
    <dbReference type="NCBI Taxonomy" id="392033"/>
    <lineage>
        <taxon>Eukaryota</taxon>
        <taxon>Metazoa</taxon>
        <taxon>Spiralia</taxon>
        <taxon>Gnathifera</taxon>
        <taxon>Rotifera</taxon>
        <taxon>Eurotatoria</taxon>
        <taxon>Bdelloidea</taxon>
        <taxon>Philodinida</taxon>
        <taxon>Philodinidae</taxon>
        <taxon>Rotaria</taxon>
    </lineage>
</organism>
<dbReference type="GO" id="GO:0005765">
    <property type="term" value="C:lysosomal membrane"/>
    <property type="evidence" value="ECO:0007669"/>
    <property type="project" value="TreeGrafter"/>
</dbReference>
<name>A0A819BM86_9BILA</name>
<dbReference type="GO" id="GO:1904262">
    <property type="term" value="P:negative regulation of TORC1 signaling"/>
    <property type="evidence" value="ECO:0007669"/>
    <property type="project" value="TreeGrafter"/>
</dbReference>
<dbReference type="PANTHER" id="PTHR13179:SF8">
    <property type="entry name" value="GATOR COMPLEX PROTEIN DEPDC5"/>
    <property type="match status" value="1"/>
</dbReference>